<accession>A0A1X1DD97</accession>
<proteinExistence type="predicted"/>
<dbReference type="OrthoDB" id="6527546at2"/>
<protein>
    <recommendedName>
        <fullName evidence="2">Bacterial Ig-like domain-containing protein</fullName>
    </recommendedName>
</protein>
<organism evidence="3 4">
    <name type="scientific">Pantoea wallisii</name>
    <dbReference type="NCBI Taxonomy" id="1076551"/>
    <lineage>
        <taxon>Bacteria</taxon>
        <taxon>Pseudomonadati</taxon>
        <taxon>Pseudomonadota</taxon>
        <taxon>Gammaproteobacteria</taxon>
        <taxon>Enterobacterales</taxon>
        <taxon>Erwiniaceae</taxon>
        <taxon>Pantoea</taxon>
    </lineage>
</organism>
<feature type="domain" description="Bacterial Ig-like" evidence="2">
    <location>
        <begin position="426"/>
        <end position="485"/>
    </location>
</feature>
<feature type="compositionally biased region" description="Polar residues" evidence="1">
    <location>
        <begin position="107"/>
        <end position="123"/>
    </location>
</feature>
<name>A0A1X1DD97_9GAMM</name>
<dbReference type="EMBL" id="MLFS01000007">
    <property type="protein sequence ID" value="ORM74471.1"/>
    <property type="molecule type" value="Genomic_DNA"/>
</dbReference>
<feature type="region of interest" description="Disordered" evidence="1">
    <location>
        <begin position="103"/>
        <end position="123"/>
    </location>
</feature>
<keyword evidence="4" id="KW-1185">Reference proteome</keyword>
<evidence type="ECO:0000259" key="2">
    <source>
        <dbReference type="Pfam" id="PF19077"/>
    </source>
</evidence>
<feature type="domain" description="Bacterial Ig-like" evidence="2">
    <location>
        <begin position="10"/>
        <end position="87"/>
    </location>
</feature>
<reference evidence="3 4" key="1">
    <citation type="journal article" date="2017" name="Antonie Van Leeuwenhoek">
        <title>Phylogenomic resolution of the bacterial genus Pantoea and its relationship with Erwinia and Tatumella.</title>
        <authorList>
            <person name="Palmer M."/>
            <person name="Steenkamp E.T."/>
            <person name="Coetzee M.P."/>
            <person name="Chan W.Y."/>
            <person name="van Zyl E."/>
            <person name="De Maayer P."/>
            <person name="Coutinho T.A."/>
            <person name="Blom J."/>
            <person name="Smits T.H."/>
            <person name="Duffy B."/>
            <person name="Venter S.N."/>
        </authorList>
    </citation>
    <scope>NUCLEOTIDE SEQUENCE [LARGE SCALE GENOMIC DNA]</scope>
    <source>
        <strain evidence="3 4">LMG 26277</strain>
    </source>
</reference>
<evidence type="ECO:0000313" key="3">
    <source>
        <dbReference type="EMBL" id="ORM74471.1"/>
    </source>
</evidence>
<sequence length="1102" mass="120341">MNILTNAKEFWTTNPQRTFTGNAPGENGATVEIVVDNKTYSVTVVDGKWEWTPPEALSEGEHVISVRIIDRAGNMGSPTLLLMHVDTTAPNKPEITRVVDNEGSEQGWLSPNAKTDDNTPTFSGSAEAGSVVKLYDGDKLIGSVVANANGSWEITPETALDNGTHSFTVTSTDRVGHTSVVSDSFDLTIEHHGSQPGPDSVSIDYAVDDAGSVTGNLSNGAFTDDHTPELRGSAPRGSVVEVQYRNAGGEWVSGGTATMIGTEWSWTPNPALGQGNWEFRAGSAGNWSDTFGLDIRDSIDDQAEITHAWDDAGHFTGMLGSGAVTDDHTPTLHGRSTPNAIVYLHYRNGYGQWEVLGSVQAGTDGQWQYEAPELADGNYQFTAGTTPFYTGTGNLFNLSLVAPGSYAPRIDSAWDDVGPRQGRIDNGQTDDTTPTLCGKAEANSTIMIEYRQEGESQPRIGTAKADSTGNWTFTPPALDMGRWTFRPVNESGKGGPEYKLDIVADGEGRSSNFCNFSEVIEYTVIRELTTLEFNSGLKISNKNKALVFSPFLTAQPFLKPYFNVSNNETVKLELNGANYIKFSFQLVSPGQTIAYTFKAYDSLGKEIPSSAITRVNYEYFIDKRYSAEYITLTTGDNNSFGLTSIEWDAPTQPPVYKVDFENILPSLPVGVFSTGRNYYIKDGVALNNLNGTNIFLESVSSNSPSSLIGKRSLSIPTDSVFSIDFKGASEISFDMLSKSGNTSRVSISVYDIYHKLIGEYTINLLENNLEKFIFSGNYGEPIGLVEMKNIGNFYLDNINWESKGEHERNADMIYNFDELNVKTPVTFIRYGDVKLSADNQKILSVKLTQYKELKNSDSLYAENGTNVQIEFEKKTSYVYFDISNVDSVIDFYNAAGVKIGSKKVTAGTDPAGVRFDAPNGEDVASIVIQKTKGTYIDNITVRYHDEQPPQLFDQPLQNDALTLMGVEELNTVSMFGHEKAIDTLYITGENQLLDLNNVSHKISSVEIFDITGSGDNTLRLNVENLLEHGGKDIFITDGKTQLVVNGDAGDVVQLADILPEGDDLTGWQQQAGTVTIAGVHYNVFSHGDAELLVQEGVKTELV</sequence>
<evidence type="ECO:0000313" key="4">
    <source>
        <dbReference type="Proteomes" id="UP000193104"/>
    </source>
</evidence>
<gene>
    <name evidence="3" type="ORF">HA48_04245</name>
</gene>
<evidence type="ECO:0000256" key="1">
    <source>
        <dbReference type="SAM" id="MobiDB-lite"/>
    </source>
</evidence>
<dbReference type="STRING" id="1076551.HA48_04245"/>
<dbReference type="Proteomes" id="UP000193104">
    <property type="component" value="Unassembled WGS sequence"/>
</dbReference>
<comment type="caution">
    <text evidence="3">The sequence shown here is derived from an EMBL/GenBank/DDBJ whole genome shotgun (WGS) entry which is preliminary data.</text>
</comment>
<dbReference type="AlphaFoldDB" id="A0A1X1DD97"/>
<dbReference type="Pfam" id="PF19077">
    <property type="entry name" value="Big_13"/>
    <property type="match status" value="4"/>
</dbReference>
<dbReference type="Gene3D" id="3.30.420.430">
    <property type="match status" value="4"/>
</dbReference>
<dbReference type="RefSeq" id="WP_158086955.1">
    <property type="nucleotide sequence ID" value="NZ_MLFS01000007.1"/>
</dbReference>
<feature type="domain" description="Bacterial Ig-like" evidence="2">
    <location>
        <begin position="101"/>
        <end position="189"/>
    </location>
</feature>
<dbReference type="InterPro" id="IPR044016">
    <property type="entry name" value="Big_13"/>
</dbReference>
<dbReference type="NCBIfam" id="NF033510">
    <property type="entry name" value="Ca_tandemer"/>
    <property type="match status" value="2"/>
</dbReference>
<feature type="domain" description="Bacterial Ig-like" evidence="2">
    <location>
        <begin position="312"/>
        <end position="384"/>
    </location>
</feature>